<protein>
    <submittedName>
        <fullName evidence="2">Uncharacterized protein</fullName>
    </submittedName>
</protein>
<evidence type="ECO:0000313" key="2">
    <source>
        <dbReference type="EMBL" id="KAL3269634.1"/>
    </source>
</evidence>
<gene>
    <name evidence="2" type="ORF">HHI36_008698</name>
</gene>
<organism evidence="2 3">
    <name type="scientific">Cryptolaemus montrouzieri</name>
    <dbReference type="NCBI Taxonomy" id="559131"/>
    <lineage>
        <taxon>Eukaryota</taxon>
        <taxon>Metazoa</taxon>
        <taxon>Ecdysozoa</taxon>
        <taxon>Arthropoda</taxon>
        <taxon>Hexapoda</taxon>
        <taxon>Insecta</taxon>
        <taxon>Pterygota</taxon>
        <taxon>Neoptera</taxon>
        <taxon>Endopterygota</taxon>
        <taxon>Coleoptera</taxon>
        <taxon>Polyphaga</taxon>
        <taxon>Cucujiformia</taxon>
        <taxon>Coccinelloidea</taxon>
        <taxon>Coccinellidae</taxon>
        <taxon>Scymninae</taxon>
        <taxon>Scymnini</taxon>
        <taxon>Cryptolaemus</taxon>
    </lineage>
</organism>
<name>A0ABD2MT59_9CUCU</name>
<feature type="compositionally biased region" description="Polar residues" evidence="1">
    <location>
        <begin position="32"/>
        <end position="41"/>
    </location>
</feature>
<dbReference type="EMBL" id="JABFTP020000021">
    <property type="protein sequence ID" value="KAL3269634.1"/>
    <property type="molecule type" value="Genomic_DNA"/>
</dbReference>
<dbReference type="Proteomes" id="UP001516400">
    <property type="component" value="Unassembled WGS sequence"/>
</dbReference>
<reference evidence="2 3" key="1">
    <citation type="journal article" date="2021" name="BMC Biol.">
        <title>Horizontally acquired antibacterial genes associated with adaptive radiation of ladybird beetles.</title>
        <authorList>
            <person name="Li H.S."/>
            <person name="Tang X.F."/>
            <person name="Huang Y.H."/>
            <person name="Xu Z.Y."/>
            <person name="Chen M.L."/>
            <person name="Du X.Y."/>
            <person name="Qiu B.Y."/>
            <person name="Chen P.T."/>
            <person name="Zhang W."/>
            <person name="Slipinski A."/>
            <person name="Escalona H.E."/>
            <person name="Waterhouse R.M."/>
            <person name="Zwick A."/>
            <person name="Pang H."/>
        </authorList>
    </citation>
    <scope>NUCLEOTIDE SEQUENCE [LARGE SCALE GENOMIC DNA]</scope>
    <source>
        <strain evidence="2">SYSU2018</strain>
    </source>
</reference>
<evidence type="ECO:0000313" key="3">
    <source>
        <dbReference type="Proteomes" id="UP001516400"/>
    </source>
</evidence>
<accession>A0ABD2MT59</accession>
<feature type="compositionally biased region" description="Polar residues" evidence="1">
    <location>
        <begin position="1"/>
        <end position="14"/>
    </location>
</feature>
<proteinExistence type="predicted"/>
<feature type="region of interest" description="Disordered" evidence="1">
    <location>
        <begin position="1"/>
        <end position="52"/>
    </location>
</feature>
<keyword evidence="3" id="KW-1185">Reference proteome</keyword>
<comment type="caution">
    <text evidence="2">The sequence shown here is derived from an EMBL/GenBank/DDBJ whole genome shotgun (WGS) entry which is preliminary data.</text>
</comment>
<evidence type="ECO:0000256" key="1">
    <source>
        <dbReference type="SAM" id="MobiDB-lite"/>
    </source>
</evidence>
<feature type="non-terminal residue" evidence="2">
    <location>
        <position position="1"/>
    </location>
</feature>
<dbReference type="AlphaFoldDB" id="A0ABD2MT59"/>
<feature type="compositionally biased region" description="Basic residues" evidence="1">
    <location>
        <begin position="43"/>
        <end position="52"/>
    </location>
</feature>
<feature type="non-terminal residue" evidence="2">
    <location>
        <position position="52"/>
    </location>
</feature>
<sequence>TECVNENVNPNYVTLPNPDGKDDDNLTKIAGNKTTDLQNVSLHPRRKVYNYK</sequence>